<dbReference type="InterPro" id="IPR050121">
    <property type="entry name" value="Cytochrome_P450_monoxygenase"/>
</dbReference>
<feature type="binding site" description="axial binding residue" evidence="1">
    <location>
        <position position="403"/>
    </location>
    <ligand>
        <name>heme</name>
        <dbReference type="ChEBI" id="CHEBI:30413"/>
    </ligand>
    <ligandPart>
        <name>Fe</name>
        <dbReference type="ChEBI" id="CHEBI:18248"/>
    </ligandPart>
</feature>
<keyword evidence="1" id="KW-0408">Iron</keyword>
<gene>
    <name evidence="2" type="ORF">LTR25_004023</name>
</gene>
<name>A0AAV9Q9X4_9PEZI</name>
<proteinExistence type="predicted"/>
<keyword evidence="1" id="KW-0479">Metal-binding</keyword>
<dbReference type="GO" id="GO:0004497">
    <property type="term" value="F:monooxygenase activity"/>
    <property type="evidence" value="ECO:0007669"/>
    <property type="project" value="InterPro"/>
</dbReference>
<keyword evidence="3" id="KW-1185">Reference proteome</keyword>
<dbReference type="GO" id="GO:0016705">
    <property type="term" value="F:oxidoreductase activity, acting on paired donors, with incorporation or reduction of molecular oxygen"/>
    <property type="evidence" value="ECO:0007669"/>
    <property type="project" value="InterPro"/>
</dbReference>
<reference evidence="2 3" key="1">
    <citation type="submission" date="2023-06" db="EMBL/GenBank/DDBJ databases">
        <title>Black Yeasts Isolated from many extreme environments.</title>
        <authorList>
            <person name="Coleine C."/>
            <person name="Stajich J.E."/>
            <person name="Selbmann L."/>
        </authorList>
    </citation>
    <scope>NUCLEOTIDE SEQUENCE [LARGE SCALE GENOMIC DNA]</scope>
    <source>
        <strain evidence="2 3">CCFEE 5887</strain>
    </source>
</reference>
<dbReference type="SUPFAM" id="SSF48264">
    <property type="entry name" value="Cytochrome P450"/>
    <property type="match status" value="1"/>
</dbReference>
<comment type="cofactor">
    <cofactor evidence="1">
        <name>heme</name>
        <dbReference type="ChEBI" id="CHEBI:30413"/>
    </cofactor>
</comment>
<dbReference type="PRINTS" id="PR00463">
    <property type="entry name" value="EP450I"/>
</dbReference>
<sequence>MAIHSAKGLMHHRVSQLIRHAFVTGERLLVTSPKALSEILVSQAYSFTKPGSVKKRLSYITGNGLLVSDGENHKAQRKSLMPAFSYRHIKDLYPIFWSKAKELSKCLKEEVTSKNASDSGVIVVQDWASQATLDVVGLGGMDHDLNSLKDPTNSLSLFYRRMRPKSSRVETLFALSVAIFSTNALAILSKLPLTQRKQVQTASDHVRDVCRRIIDDKREKMSRKPTTNDVDIVSVALRSTAFTNENLVDQMMTFIAAGNGTTSDALQWAVYTLCKHQDIQTRLREEVRARLPSMSNTNTIPSADDLDHLPYLHAFCNEVLRCYPSVPSTVREAMSDTTVAGYHIPKGTIFTIAPAVTNFDVDLWGPDAATFNPERWMQEGCANTGGVRNHYGFLTFLHGPRSCIGSTFARSELACLVAAIVGTFGLELEEPDKEVQETQGGISAGPADGVRARFTIIEGW</sequence>
<evidence type="ECO:0008006" key="4">
    <source>
        <dbReference type="Google" id="ProtNLM"/>
    </source>
</evidence>
<evidence type="ECO:0000313" key="3">
    <source>
        <dbReference type="Proteomes" id="UP001345827"/>
    </source>
</evidence>
<dbReference type="GO" id="GO:0005506">
    <property type="term" value="F:iron ion binding"/>
    <property type="evidence" value="ECO:0007669"/>
    <property type="project" value="InterPro"/>
</dbReference>
<dbReference type="PANTHER" id="PTHR24305">
    <property type="entry name" value="CYTOCHROME P450"/>
    <property type="match status" value="1"/>
</dbReference>
<keyword evidence="1" id="KW-0349">Heme</keyword>
<dbReference type="InterPro" id="IPR001128">
    <property type="entry name" value="Cyt_P450"/>
</dbReference>
<dbReference type="CDD" id="cd11069">
    <property type="entry name" value="CYP_FUM15-like"/>
    <property type="match status" value="1"/>
</dbReference>
<dbReference type="EMBL" id="JAXLQG010000006">
    <property type="protein sequence ID" value="KAK5538481.1"/>
    <property type="molecule type" value="Genomic_DNA"/>
</dbReference>
<dbReference type="PANTHER" id="PTHR24305:SF227">
    <property type="entry name" value="P450, PUTATIVE (EUROFUNG)-RELATED"/>
    <property type="match status" value="1"/>
</dbReference>
<evidence type="ECO:0000313" key="2">
    <source>
        <dbReference type="EMBL" id="KAK5538481.1"/>
    </source>
</evidence>
<dbReference type="PRINTS" id="PR00385">
    <property type="entry name" value="P450"/>
</dbReference>
<organism evidence="2 3">
    <name type="scientific">Vermiconidia calcicola</name>
    <dbReference type="NCBI Taxonomy" id="1690605"/>
    <lineage>
        <taxon>Eukaryota</taxon>
        <taxon>Fungi</taxon>
        <taxon>Dikarya</taxon>
        <taxon>Ascomycota</taxon>
        <taxon>Pezizomycotina</taxon>
        <taxon>Dothideomycetes</taxon>
        <taxon>Dothideomycetidae</taxon>
        <taxon>Mycosphaerellales</taxon>
        <taxon>Extremaceae</taxon>
        <taxon>Vermiconidia</taxon>
    </lineage>
</organism>
<dbReference type="InterPro" id="IPR036396">
    <property type="entry name" value="Cyt_P450_sf"/>
</dbReference>
<dbReference type="Proteomes" id="UP001345827">
    <property type="component" value="Unassembled WGS sequence"/>
</dbReference>
<evidence type="ECO:0000256" key="1">
    <source>
        <dbReference type="PIRSR" id="PIRSR602401-1"/>
    </source>
</evidence>
<protein>
    <recommendedName>
        <fullName evidence="4">Cytochrome P450</fullName>
    </recommendedName>
</protein>
<comment type="caution">
    <text evidence="2">The sequence shown here is derived from an EMBL/GenBank/DDBJ whole genome shotgun (WGS) entry which is preliminary data.</text>
</comment>
<dbReference type="GO" id="GO:0020037">
    <property type="term" value="F:heme binding"/>
    <property type="evidence" value="ECO:0007669"/>
    <property type="project" value="InterPro"/>
</dbReference>
<dbReference type="Gene3D" id="1.10.630.10">
    <property type="entry name" value="Cytochrome P450"/>
    <property type="match status" value="1"/>
</dbReference>
<dbReference type="Pfam" id="PF00067">
    <property type="entry name" value="p450"/>
    <property type="match status" value="1"/>
</dbReference>
<dbReference type="AlphaFoldDB" id="A0AAV9Q9X4"/>
<accession>A0AAV9Q9X4</accession>
<dbReference type="InterPro" id="IPR002401">
    <property type="entry name" value="Cyt_P450_E_grp-I"/>
</dbReference>